<evidence type="ECO:0000256" key="2">
    <source>
        <dbReference type="ARBA" id="ARBA00022448"/>
    </source>
</evidence>
<dbReference type="InterPro" id="IPR036322">
    <property type="entry name" value="WD40_repeat_dom_sf"/>
</dbReference>
<sequence length="435" mass="47719">MSCPTFKVTIGVPIFGLAFTSSNQLILGGGGGNTRSGVKNKLSSFKVDVRRKDLEEDATFEFEKGEDAPMCLDVHPRQDYVVTSVNSTVEDMMARKNTNCRHFKIAHDKFELEKALSTLQSEKEEDYQKVVRFSEDGSLVATGNTDGYVNVFRYPEFEAICEPIQVSTDDEVLDVDINLEKEKLTCVLRDGLRLINLRGKNVGQIVQTISATTVVKNEKTQFRAFRYGRGYTKDFGFAVVNGITKPGAFIVKYDAYSFDQVKMSKVSSKPITAFTIGQDGAVLAFASADLSITLLDAQTLKVLTKVKDAHTFSITSIAISPDRRLLASASADTTCRIVSLPLQFNNALSINPLYTLLLALVVAGLLLLLMSVLDLDPYFKAREDAYKNPVSAETTTTADNVATLSPSATIEAIITTIIAETPTFVENVFASKDEL</sequence>
<evidence type="ECO:0000256" key="11">
    <source>
        <dbReference type="PROSITE-ProRule" id="PRU00221"/>
    </source>
</evidence>
<dbReference type="GO" id="GO:0006888">
    <property type="term" value="P:endoplasmic reticulum to Golgi vesicle-mediated transport"/>
    <property type="evidence" value="ECO:0007669"/>
    <property type="project" value="TreeGrafter"/>
</dbReference>
<keyword evidence="7" id="KW-0931">ER-Golgi transport</keyword>
<gene>
    <name evidence="13" type="ORF">INT47_007629</name>
</gene>
<accession>A0A8H7V638</accession>
<dbReference type="InterPro" id="IPR045260">
    <property type="entry name" value="Sec12-like"/>
</dbReference>
<dbReference type="PROSITE" id="PS50082">
    <property type="entry name" value="WD_REPEATS_2"/>
    <property type="match status" value="1"/>
</dbReference>
<evidence type="ECO:0000256" key="4">
    <source>
        <dbReference type="ARBA" id="ARBA00022692"/>
    </source>
</evidence>
<evidence type="ECO:0000256" key="8">
    <source>
        <dbReference type="ARBA" id="ARBA00022927"/>
    </source>
</evidence>
<evidence type="ECO:0000256" key="10">
    <source>
        <dbReference type="ARBA" id="ARBA00023136"/>
    </source>
</evidence>
<dbReference type="Gene3D" id="2.130.10.10">
    <property type="entry name" value="YVTN repeat-like/Quinoprotein amine dehydrogenase"/>
    <property type="match status" value="1"/>
</dbReference>
<dbReference type="GO" id="GO:0005789">
    <property type="term" value="C:endoplasmic reticulum membrane"/>
    <property type="evidence" value="ECO:0007669"/>
    <property type="project" value="UniProtKB-SubCell"/>
</dbReference>
<dbReference type="GO" id="GO:0005085">
    <property type="term" value="F:guanyl-nucleotide exchange factor activity"/>
    <property type="evidence" value="ECO:0007669"/>
    <property type="project" value="InterPro"/>
</dbReference>
<evidence type="ECO:0000256" key="5">
    <source>
        <dbReference type="ARBA" id="ARBA00022737"/>
    </source>
</evidence>
<dbReference type="PANTHER" id="PTHR23284">
    <property type="entry name" value="PROLACTIN REGULATORY ELEMENT BINDING PROTEIN"/>
    <property type="match status" value="1"/>
</dbReference>
<evidence type="ECO:0000256" key="6">
    <source>
        <dbReference type="ARBA" id="ARBA00022824"/>
    </source>
</evidence>
<protein>
    <submittedName>
        <fullName evidence="13">Uncharacterized protein</fullName>
    </submittedName>
</protein>
<evidence type="ECO:0000256" key="1">
    <source>
        <dbReference type="ARBA" id="ARBA00004389"/>
    </source>
</evidence>
<evidence type="ECO:0000256" key="12">
    <source>
        <dbReference type="SAM" id="Phobius"/>
    </source>
</evidence>
<evidence type="ECO:0000256" key="9">
    <source>
        <dbReference type="ARBA" id="ARBA00022989"/>
    </source>
</evidence>
<keyword evidence="4 12" id="KW-0812">Transmembrane</keyword>
<dbReference type="AlphaFoldDB" id="A0A8H7V638"/>
<keyword evidence="2" id="KW-0813">Transport</keyword>
<keyword evidence="5" id="KW-0677">Repeat</keyword>
<evidence type="ECO:0000256" key="3">
    <source>
        <dbReference type="ARBA" id="ARBA00022574"/>
    </source>
</evidence>
<dbReference type="InterPro" id="IPR015943">
    <property type="entry name" value="WD40/YVTN_repeat-like_dom_sf"/>
</dbReference>
<keyword evidence="9 12" id="KW-1133">Transmembrane helix</keyword>
<name>A0A8H7V638_9FUNG</name>
<dbReference type="Proteomes" id="UP000603453">
    <property type="component" value="Unassembled WGS sequence"/>
</dbReference>
<keyword evidence="10 12" id="KW-0472">Membrane</keyword>
<reference evidence="13" key="1">
    <citation type="submission" date="2020-12" db="EMBL/GenBank/DDBJ databases">
        <title>Metabolic potential, ecology and presence of endohyphal bacteria is reflected in genomic diversity of Mucoromycotina.</title>
        <authorList>
            <person name="Muszewska A."/>
            <person name="Okrasinska A."/>
            <person name="Steczkiewicz K."/>
            <person name="Drgas O."/>
            <person name="Orlowska M."/>
            <person name="Perlinska-Lenart U."/>
            <person name="Aleksandrzak-Piekarczyk T."/>
            <person name="Szatraj K."/>
            <person name="Zielenkiewicz U."/>
            <person name="Pilsyk S."/>
            <person name="Malc E."/>
            <person name="Mieczkowski P."/>
            <person name="Kruszewska J.S."/>
            <person name="Biernat P."/>
            <person name="Pawlowska J."/>
        </authorList>
    </citation>
    <scope>NUCLEOTIDE SEQUENCE</scope>
    <source>
        <strain evidence="13">WA0000017839</strain>
    </source>
</reference>
<evidence type="ECO:0000313" key="14">
    <source>
        <dbReference type="Proteomes" id="UP000603453"/>
    </source>
</evidence>
<proteinExistence type="predicted"/>
<organism evidence="13 14">
    <name type="scientific">Mucor saturninus</name>
    <dbReference type="NCBI Taxonomy" id="64648"/>
    <lineage>
        <taxon>Eukaryota</taxon>
        <taxon>Fungi</taxon>
        <taxon>Fungi incertae sedis</taxon>
        <taxon>Mucoromycota</taxon>
        <taxon>Mucoromycotina</taxon>
        <taxon>Mucoromycetes</taxon>
        <taxon>Mucorales</taxon>
        <taxon>Mucorineae</taxon>
        <taxon>Mucoraceae</taxon>
        <taxon>Mucor</taxon>
    </lineage>
</organism>
<keyword evidence="3 11" id="KW-0853">WD repeat</keyword>
<comment type="caution">
    <text evidence="13">The sequence shown here is derived from an EMBL/GenBank/DDBJ whole genome shotgun (WGS) entry which is preliminary data.</text>
</comment>
<dbReference type="OrthoDB" id="2013972at2759"/>
<keyword evidence="14" id="KW-1185">Reference proteome</keyword>
<evidence type="ECO:0000313" key="13">
    <source>
        <dbReference type="EMBL" id="KAG2206872.1"/>
    </source>
</evidence>
<dbReference type="EMBL" id="JAEPRD010000028">
    <property type="protein sequence ID" value="KAG2206872.1"/>
    <property type="molecule type" value="Genomic_DNA"/>
</dbReference>
<dbReference type="GO" id="GO:0003400">
    <property type="term" value="P:regulation of COPII vesicle coating"/>
    <property type="evidence" value="ECO:0007669"/>
    <property type="project" value="TreeGrafter"/>
</dbReference>
<keyword evidence="6" id="KW-0256">Endoplasmic reticulum</keyword>
<dbReference type="Pfam" id="PF00400">
    <property type="entry name" value="WD40"/>
    <property type="match status" value="1"/>
</dbReference>
<dbReference type="PANTHER" id="PTHR23284:SF0">
    <property type="entry name" value="PROLACTIN REGULATORY ELEMENT-BINDING PROTEIN"/>
    <property type="match status" value="1"/>
</dbReference>
<keyword evidence="8" id="KW-0653">Protein transport</keyword>
<evidence type="ECO:0000256" key="7">
    <source>
        <dbReference type="ARBA" id="ARBA00022892"/>
    </source>
</evidence>
<dbReference type="SMART" id="SM00320">
    <property type="entry name" value="WD40"/>
    <property type="match status" value="3"/>
</dbReference>
<dbReference type="GO" id="GO:0015031">
    <property type="term" value="P:protein transport"/>
    <property type="evidence" value="ECO:0007669"/>
    <property type="project" value="UniProtKB-KW"/>
</dbReference>
<dbReference type="InterPro" id="IPR001680">
    <property type="entry name" value="WD40_rpt"/>
</dbReference>
<comment type="subcellular location">
    <subcellularLocation>
        <location evidence="1">Endoplasmic reticulum membrane</location>
        <topology evidence="1">Single-pass membrane protein</topology>
    </subcellularLocation>
</comment>
<feature type="repeat" description="WD" evidence="11">
    <location>
        <begin position="307"/>
        <end position="337"/>
    </location>
</feature>
<dbReference type="SUPFAM" id="SSF50978">
    <property type="entry name" value="WD40 repeat-like"/>
    <property type="match status" value="1"/>
</dbReference>
<feature type="transmembrane region" description="Helical" evidence="12">
    <location>
        <begin position="353"/>
        <end position="373"/>
    </location>
</feature>